<organism evidence="1 2">
    <name type="scientific">Phyllostomus discolor</name>
    <name type="common">pale spear-nosed bat</name>
    <dbReference type="NCBI Taxonomy" id="89673"/>
    <lineage>
        <taxon>Eukaryota</taxon>
        <taxon>Metazoa</taxon>
        <taxon>Chordata</taxon>
        <taxon>Craniata</taxon>
        <taxon>Vertebrata</taxon>
        <taxon>Euteleostomi</taxon>
        <taxon>Mammalia</taxon>
        <taxon>Eutheria</taxon>
        <taxon>Laurasiatheria</taxon>
        <taxon>Chiroptera</taxon>
        <taxon>Yangochiroptera</taxon>
        <taxon>Phyllostomidae</taxon>
        <taxon>Phyllostominae</taxon>
        <taxon>Phyllostomus</taxon>
    </lineage>
</organism>
<sequence>MSSANIFSQSVACLFCSLDMAFWRVKGLMLIKSNVLIIVFMDHSFGIVSKMSLPYPRSSRFSLLSSRSSIMVCFTLDLWSIFGLIFLKGVGLCLDSLCSRGCPAVSASFVEKAIIAPVYCLFPFAEDHIAIFM</sequence>
<accession>A0A833ZEU9</accession>
<dbReference type="EMBL" id="JABVXQ010000008">
    <property type="protein sequence ID" value="KAF6095148.1"/>
    <property type="molecule type" value="Genomic_DNA"/>
</dbReference>
<proteinExistence type="predicted"/>
<name>A0A833ZEU9_9CHIR</name>
<reference evidence="1 2" key="1">
    <citation type="journal article" date="2020" name="Nature">
        <title>Six reference-quality genomes reveal evolution of bat adaptations.</title>
        <authorList>
            <person name="Jebb D."/>
            <person name="Huang Z."/>
            <person name="Pippel M."/>
            <person name="Hughes G.M."/>
            <person name="Lavrichenko K."/>
            <person name="Devanna P."/>
            <person name="Winkler S."/>
            <person name="Jermiin L.S."/>
            <person name="Skirmuntt E.C."/>
            <person name="Katzourakis A."/>
            <person name="Burkitt-Gray L."/>
            <person name="Ray D.A."/>
            <person name="Sullivan K.A.M."/>
            <person name="Roscito J.G."/>
            <person name="Kirilenko B.M."/>
            <person name="Davalos L.M."/>
            <person name="Corthals A.P."/>
            <person name="Power M.L."/>
            <person name="Jones G."/>
            <person name="Ransome R.D."/>
            <person name="Dechmann D.K.N."/>
            <person name="Locatelli A.G."/>
            <person name="Puechmaille S.J."/>
            <person name="Fedrigo O."/>
            <person name="Jarvis E.D."/>
            <person name="Hiller M."/>
            <person name="Vernes S.C."/>
            <person name="Myers E.W."/>
            <person name="Teeling E.C."/>
        </authorList>
    </citation>
    <scope>NUCLEOTIDE SEQUENCE [LARGE SCALE GENOMIC DNA]</scope>
    <source>
        <strain evidence="1">Bat1K_MPI-CBG_1</strain>
    </source>
</reference>
<evidence type="ECO:0000313" key="2">
    <source>
        <dbReference type="Proteomes" id="UP000664940"/>
    </source>
</evidence>
<protein>
    <submittedName>
        <fullName evidence="1">Uncharacterized protein</fullName>
    </submittedName>
</protein>
<dbReference type="Proteomes" id="UP000664940">
    <property type="component" value="Unassembled WGS sequence"/>
</dbReference>
<comment type="caution">
    <text evidence="1">The sequence shown here is derived from an EMBL/GenBank/DDBJ whole genome shotgun (WGS) entry which is preliminary data.</text>
</comment>
<evidence type="ECO:0000313" key="1">
    <source>
        <dbReference type="EMBL" id="KAF6095148.1"/>
    </source>
</evidence>
<gene>
    <name evidence="1" type="ORF">HJG60_012115</name>
</gene>
<dbReference type="AlphaFoldDB" id="A0A833ZEU9"/>